<feature type="domain" description="HTH lacI-type" evidence="5">
    <location>
        <begin position="8"/>
        <end position="62"/>
    </location>
</feature>
<dbReference type="Proteomes" id="UP000619788">
    <property type="component" value="Unassembled WGS sequence"/>
</dbReference>
<dbReference type="PANTHER" id="PTHR30146:SF138">
    <property type="entry name" value="TRANSCRIPTIONAL REGULATORY PROTEIN"/>
    <property type="match status" value="1"/>
</dbReference>
<dbReference type="InterPro" id="IPR000843">
    <property type="entry name" value="HTH_LacI"/>
</dbReference>
<keyword evidence="3" id="KW-0804">Transcription</keyword>
<dbReference type="GO" id="GO:0000976">
    <property type="term" value="F:transcription cis-regulatory region binding"/>
    <property type="evidence" value="ECO:0007669"/>
    <property type="project" value="TreeGrafter"/>
</dbReference>
<accession>A0A8J3SQI9</accession>
<organism evidence="6 7">
    <name type="scientific">Planobispora siamensis</name>
    <dbReference type="NCBI Taxonomy" id="936338"/>
    <lineage>
        <taxon>Bacteria</taxon>
        <taxon>Bacillati</taxon>
        <taxon>Actinomycetota</taxon>
        <taxon>Actinomycetes</taxon>
        <taxon>Streptosporangiales</taxon>
        <taxon>Streptosporangiaceae</taxon>
        <taxon>Planobispora</taxon>
    </lineage>
</organism>
<reference evidence="6 7" key="1">
    <citation type="submission" date="2021-01" db="EMBL/GenBank/DDBJ databases">
        <title>Whole genome shotgun sequence of Planobispora siamensis NBRC 107568.</title>
        <authorList>
            <person name="Komaki H."/>
            <person name="Tamura T."/>
        </authorList>
    </citation>
    <scope>NUCLEOTIDE SEQUENCE [LARGE SCALE GENOMIC DNA]</scope>
    <source>
        <strain evidence="6 7">NBRC 107568</strain>
    </source>
</reference>
<dbReference type="SUPFAM" id="SSF53822">
    <property type="entry name" value="Periplasmic binding protein-like I"/>
    <property type="match status" value="1"/>
</dbReference>
<keyword evidence="2" id="KW-0238">DNA-binding</keyword>
<dbReference type="PANTHER" id="PTHR30146">
    <property type="entry name" value="LACI-RELATED TRANSCRIPTIONAL REPRESSOR"/>
    <property type="match status" value="1"/>
</dbReference>
<keyword evidence="7" id="KW-1185">Reference proteome</keyword>
<evidence type="ECO:0000256" key="4">
    <source>
        <dbReference type="SAM" id="MobiDB-lite"/>
    </source>
</evidence>
<dbReference type="Gene3D" id="1.10.260.40">
    <property type="entry name" value="lambda repressor-like DNA-binding domains"/>
    <property type="match status" value="1"/>
</dbReference>
<gene>
    <name evidence="6" type="ORF">Psi01_76920</name>
</gene>
<sequence>MPTNRRRVTLKDVAARAEVSLMTASYAFNRPGRVAPATRDRVYRAAGELGYRPDAVGRALRSGRTQQLGVVFSEHLAYAFDDPQAAQFLAGVAEVCVEEGLCLTFIPTRGDGADVDRVLSAAVDGFVLWTTADDDPVLSAVAADPRPAVIQGGPPREGIACVTQDDYGAARAIAARGLREGRTPAVISFPLDRDREHRVTTGANLPPRAPFPVTEARLRGYRAAVEQAGLSWENTPVAVVARNTRADGAAAARELAPRLTPDALIIAMSDELALGAHQALRESHPGAAYLGWDASPAGRRLGITSVTNPLRDQGCRCARLALDPGRTDEGEVPWTIASGPGSGGDQAQE</sequence>
<feature type="compositionally biased region" description="Gly residues" evidence="4">
    <location>
        <begin position="340"/>
        <end position="349"/>
    </location>
</feature>
<name>A0A8J3SQI9_9ACTN</name>
<feature type="region of interest" description="Disordered" evidence="4">
    <location>
        <begin position="328"/>
        <end position="349"/>
    </location>
</feature>
<keyword evidence="1" id="KW-0805">Transcription regulation</keyword>
<dbReference type="GO" id="GO:0003700">
    <property type="term" value="F:DNA-binding transcription factor activity"/>
    <property type="evidence" value="ECO:0007669"/>
    <property type="project" value="TreeGrafter"/>
</dbReference>
<dbReference type="SUPFAM" id="SSF47413">
    <property type="entry name" value="lambda repressor-like DNA-binding domains"/>
    <property type="match status" value="1"/>
</dbReference>
<dbReference type="InterPro" id="IPR010982">
    <property type="entry name" value="Lambda_DNA-bd_dom_sf"/>
</dbReference>
<dbReference type="Gene3D" id="3.40.50.2300">
    <property type="match status" value="2"/>
</dbReference>
<dbReference type="InterPro" id="IPR028082">
    <property type="entry name" value="Peripla_BP_I"/>
</dbReference>
<evidence type="ECO:0000256" key="3">
    <source>
        <dbReference type="ARBA" id="ARBA00023163"/>
    </source>
</evidence>
<dbReference type="Pfam" id="PF00532">
    <property type="entry name" value="Peripla_BP_1"/>
    <property type="match status" value="1"/>
</dbReference>
<evidence type="ECO:0000313" key="7">
    <source>
        <dbReference type="Proteomes" id="UP000619788"/>
    </source>
</evidence>
<dbReference type="AlphaFoldDB" id="A0A8J3SQI9"/>
<evidence type="ECO:0000259" key="5">
    <source>
        <dbReference type="PROSITE" id="PS50932"/>
    </source>
</evidence>
<evidence type="ECO:0000313" key="6">
    <source>
        <dbReference type="EMBL" id="GIH97062.1"/>
    </source>
</evidence>
<dbReference type="InterPro" id="IPR001761">
    <property type="entry name" value="Peripla_BP/Lac1_sug-bd_dom"/>
</dbReference>
<proteinExistence type="predicted"/>
<protein>
    <submittedName>
        <fullName evidence="6">Transcriptional regulator</fullName>
    </submittedName>
</protein>
<evidence type="ECO:0000256" key="2">
    <source>
        <dbReference type="ARBA" id="ARBA00023125"/>
    </source>
</evidence>
<dbReference type="EMBL" id="BOOJ01000076">
    <property type="protein sequence ID" value="GIH97062.1"/>
    <property type="molecule type" value="Genomic_DNA"/>
</dbReference>
<evidence type="ECO:0000256" key="1">
    <source>
        <dbReference type="ARBA" id="ARBA00023015"/>
    </source>
</evidence>
<dbReference type="SMART" id="SM00354">
    <property type="entry name" value="HTH_LACI"/>
    <property type="match status" value="1"/>
</dbReference>
<dbReference type="Pfam" id="PF00356">
    <property type="entry name" value="LacI"/>
    <property type="match status" value="1"/>
</dbReference>
<comment type="caution">
    <text evidence="6">The sequence shown here is derived from an EMBL/GenBank/DDBJ whole genome shotgun (WGS) entry which is preliminary data.</text>
</comment>
<dbReference type="PROSITE" id="PS50932">
    <property type="entry name" value="HTH_LACI_2"/>
    <property type="match status" value="1"/>
</dbReference>
<dbReference type="CDD" id="cd01392">
    <property type="entry name" value="HTH_LacI"/>
    <property type="match status" value="1"/>
</dbReference>